<keyword evidence="1" id="KW-0812">Transmembrane</keyword>
<dbReference type="InterPro" id="IPR010640">
    <property type="entry name" value="Low_temperature_requirement_A"/>
</dbReference>
<feature type="transmembrane region" description="Helical" evidence="1">
    <location>
        <begin position="79"/>
        <end position="98"/>
    </location>
</feature>
<feature type="transmembrane region" description="Helical" evidence="1">
    <location>
        <begin position="53"/>
        <end position="73"/>
    </location>
</feature>
<dbReference type="Pfam" id="PF06772">
    <property type="entry name" value="LtrA"/>
    <property type="match status" value="1"/>
</dbReference>
<feature type="transmembrane region" description="Helical" evidence="1">
    <location>
        <begin position="193"/>
        <end position="211"/>
    </location>
</feature>
<sequence>MADDDDEDSDQHAGPRSEGNLELFFDLVFTFAMSQVTLLVLHDLSPTGFGRAALALLAVWWAWACYTWLINTFDTTNVWHQAVIIAAMAAMLVAAAALPASFGSGALVFAIALLVVRLIHVVKFVALSSHEDAALRRGTRRIAPAFVAAPACIVAAAFVDSPGRELLWVAAAVIDYGAPGVLGLGGFRISPSYFVSRHGSIIIIALGEVVLELGGAARDFGRWEVIAALVLGVAVMATFWWTYFGLTSGARQRLERATGTERAHLARDAYSYLHLPLVAGIMLFAVGAHATIEHTTRPLPLLSAVALAGGVALFYFADVAYRWRDHRQAPVDRTLTGVAAAATLPTLVHMPALAALGLLAGIGVCRLLWELRQRPRVGPALAGQAR</sequence>
<keyword evidence="1" id="KW-1133">Transmembrane helix</keyword>
<accession>A0ABX3VIP8</accession>
<dbReference type="RefSeq" id="WP_085095452.1">
    <property type="nucleotide sequence ID" value="NZ_LQPK01000034.1"/>
</dbReference>
<evidence type="ECO:0000313" key="2">
    <source>
        <dbReference type="EMBL" id="ORW28114.1"/>
    </source>
</evidence>
<feature type="transmembrane region" description="Helical" evidence="1">
    <location>
        <begin position="142"/>
        <end position="159"/>
    </location>
</feature>
<feature type="transmembrane region" description="Helical" evidence="1">
    <location>
        <begin position="166"/>
        <end position="187"/>
    </location>
</feature>
<dbReference type="PANTHER" id="PTHR36840">
    <property type="entry name" value="BLL5714 PROTEIN"/>
    <property type="match status" value="1"/>
</dbReference>
<reference evidence="2 3" key="1">
    <citation type="journal article" date="2015" name="Emerg. Microbes Infect.">
        <title>Characterization of 17 strains belonging to the Mycobacterium simiae complex and description of Mycobacterium paraense sp. nov.</title>
        <authorList>
            <person name="Fusco da Costa A.R."/>
            <person name="Fedrizzi T."/>
            <person name="Lopes M.L."/>
            <person name="Pecorari M."/>
            <person name="Oliveira da Costa W.L."/>
            <person name="Giacobazzi E."/>
            <person name="da Costa Bahia J.R."/>
            <person name="De Sanctis V."/>
            <person name="Batista Lima K.V."/>
            <person name="Bertorelli R."/>
            <person name="Grottola A."/>
            <person name="Fabio A."/>
            <person name="Mariottini A."/>
            <person name="Ferretti P."/>
            <person name="Di Leva F."/>
            <person name="Fregni Serpini G."/>
            <person name="Tagliazucchi S."/>
            <person name="Rumpianesi F."/>
            <person name="Jousson O."/>
            <person name="Segata N."/>
            <person name="Tortoli E."/>
        </authorList>
    </citation>
    <scope>NUCLEOTIDE SEQUENCE [LARGE SCALE GENOMIC DNA]</scope>
    <source>
        <strain evidence="2 3">FI-07156</strain>
    </source>
</reference>
<evidence type="ECO:0000256" key="1">
    <source>
        <dbReference type="SAM" id="Phobius"/>
    </source>
</evidence>
<comment type="caution">
    <text evidence="2">The sequence shown here is derived from an EMBL/GenBank/DDBJ whole genome shotgun (WGS) entry which is preliminary data.</text>
</comment>
<protein>
    <submittedName>
        <fullName evidence="2">Low temperature requirement protein A</fullName>
    </submittedName>
</protein>
<feature type="transmembrane region" description="Helical" evidence="1">
    <location>
        <begin position="223"/>
        <end position="243"/>
    </location>
</feature>
<dbReference type="EMBL" id="LQPK01000034">
    <property type="protein sequence ID" value="ORW28114.1"/>
    <property type="molecule type" value="Genomic_DNA"/>
</dbReference>
<feature type="transmembrane region" description="Helical" evidence="1">
    <location>
        <begin position="299"/>
        <end position="317"/>
    </location>
</feature>
<gene>
    <name evidence="2" type="ORF">AWB91_02605</name>
</gene>
<feature type="transmembrane region" description="Helical" evidence="1">
    <location>
        <begin position="272"/>
        <end position="292"/>
    </location>
</feature>
<dbReference type="Proteomes" id="UP000193801">
    <property type="component" value="Unassembled WGS sequence"/>
</dbReference>
<proteinExistence type="predicted"/>
<keyword evidence="1" id="KW-0472">Membrane</keyword>
<organism evidence="2 3">
    <name type="scientific">Mycobacterium paraense</name>
    <dbReference type="NCBI Taxonomy" id="767916"/>
    <lineage>
        <taxon>Bacteria</taxon>
        <taxon>Bacillati</taxon>
        <taxon>Actinomycetota</taxon>
        <taxon>Actinomycetes</taxon>
        <taxon>Mycobacteriales</taxon>
        <taxon>Mycobacteriaceae</taxon>
        <taxon>Mycobacterium</taxon>
        <taxon>Mycobacterium simiae complex</taxon>
    </lineage>
</organism>
<keyword evidence="3" id="KW-1185">Reference proteome</keyword>
<name>A0ABX3VIP8_9MYCO</name>
<feature type="transmembrane region" description="Helical" evidence="1">
    <location>
        <begin position="105"/>
        <end position="122"/>
    </location>
</feature>
<evidence type="ECO:0000313" key="3">
    <source>
        <dbReference type="Proteomes" id="UP000193801"/>
    </source>
</evidence>
<dbReference type="PANTHER" id="PTHR36840:SF1">
    <property type="entry name" value="BLL5714 PROTEIN"/>
    <property type="match status" value="1"/>
</dbReference>